<dbReference type="AlphaFoldDB" id="A0A9P0A1K3"/>
<dbReference type="Gene3D" id="1.10.510.10">
    <property type="entry name" value="Transferase(Phosphotransferase) domain 1"/>
    <property type="match status" value="2"/>
</dbReference>
<gene>
    <name evidence="4" type="ORF">BEMITA_LOCUS1701</name>
</gene>
<reference evidence="4" key="1">
    <citation type="submission" date="2021-12" db="EMBL/GenBank/DDBJ databases">
        <authorList>
            <person name="King R."/>
        </authorList>
    </citation>
    <scope>NUCLEOTIDE SEQUENCE</scope>
</reference>
<dbReference type="Gene3D" id="3.30.200.20">
    <property type="entry name" value="Phosphorylase Kinase, domain 1"/>
    <property type="match status" value="1"/>
</dbReference>
<dbReference type="Pfam" id="PF00069">
    <property type="entry name" value="Pkinase"/>
    <property type="match status" value="1"/>
</dbReference>
<dbReference type="SUPFAM" id="SSF56112">
    <property type="entry name" value="Protein kinase-like (PK-like)"/>
    <property type="match status" value="1"/>
</dbReference>
<organism evidence="4 5">
    <name type="scientific">Bemisia tabaci</name>
    <name type="common">Sweetpotato whitefly</name>
    <name type="synonym">Aleurodes tabaci</name>
    <dbReference type="NCBI Taxonomy" id="7038"/>
    <lineage>
        <taxon>Eukaryota</taxon>
        <taxon>Metazoa</taxon>
        <taxon>Ecdysozoa</taxon>
        <taxon>Arthropoda</taxon>
        <taxon>Hexapoda</taxon>
        <taxon>Insecta</taxon>
        <taxon>Pterygota</taxon>
        <taxon>Neoptera</taxon>
        <taxon>Paraneoptera</taxon>
        <taxon>Hemiptera</taxon>
        <taxon>Sternorrhyncha</taxon>
        <taxon>Aleyrodoidea</taxon>
        <taxon>Aleyrodidae</taxon>
        <taxon>Aleyrodinae</taxon>
        <taxon>Bemisia</taxon>
    </lineage>
</organism>
<proteinExistence type="predicted"/>
<feature type="region of interest" description="Disordered" evidence="1">
    <location>
        <begin position="131"/>
        <end position="169"/>
    </location>
</feature>
<evidence type="ECO:0000259" key="3">
    <source>
        <dbReference type="PROSITE" id="PS50195"/>
    </source>
</evidence>
<dbReference type="SUPFAM" id="SSF64268">
    <property type="entry name" value="PX domain"/>
    <property type="match status" value="1"/>
</dbReference>
<dbReference type="GO" id="GO:0005524">
    <property type="term" value="F:ATP binding"/>
    <property type="evidence" value="ECO:0007669"/>
    <property type="project" value="InterPro"/>
</dbReference>
<dbReference type="InterPro" id="IPR000719">
    <property type="entry name" value="Prot_kinase_dom"/>
</dbReference>
<evidence type="ECO:0008006" key="6">
    <source>
        <dbReference type="Google" id="ProtNLM"/>
    </source>
</evidence>
<protein>
    <recommendedName>
        <fullName evidence="6">Ribosomal protein S6 kinase delta-1</fullName>
    </recommendedName>
</protein>
<feature type="domain" description="PX" evidence="3">
    <location>
        <begin position="1"/>
        <end position="127"/>
    </location>
</feature>
<evidence type="ECO:0000259" key="2">
    <source>
        <dbReference type="PROSITE" id="PS50011"/>
    </source>
</evidence>
<dbReference type="SMART" id="SM00220">
    <property type="entry name" value="S_TKc"/>
    <property type="match status" value="1"/>
</dbReference>
<dbReference type="InterPro" id="IPR036871">
    <property type="entry name" value="PX_dom_sf"/>
</dbReference>
<dbReference type="GO" id="GO:0035091">
    <property type="term" value="F:phosphatidylinositol binding"/>
    <property type="evidence" value="ECO:0007669"/>
    <property type="project" value="InterPro"/>
</dbReference>
<evidence type="ECO:0000256" key="1">
    <source>
        <dbReference type="SAM" id="MobiDB-lite"/>
    </source>
</evidence>
<dbReference type="PANTHER" id="PTHR15508:SF9">
    <property type="entry name" value="SORTING NEXIN-15"/>
    <property type="match status" value="1"/>
</dbReference>
<feature type="compositionally biased region" description="Polar residues" evidence="1">
    <location>
        <begin position="155"/>
        <end position="169"/>
    </location>
</feature>
<dbReference type="EMBL" id="OU963862">
    <property type="protein sequence ID" value="CAH0382119.1"/>
    <property type="molecule type" value="Genomic_DNA"/>
</dbReference>
<feature type="compositionally biased region" description="Low complexity" evidence="1">
    <location>
        <begin position="131"/>
        <end position="146"/>
    </location>
</feature>
<dbReference type="InterPro" id="IPR011009">
    <property type="entry name" value="Kinase-like_dom_sf"/>
</dbReference>
<dbReference type="PROSITE" id="PS50195">
    <property type="entry name" value="PX"/>
    <property type="match status" value="1"/>
</dbReference>
<name>A0A9P0A1K3_BEMTA</name>
<feature type="domain" description="Protein kinase" evidence="2">
    <location>
        <begin position="701"/>
        <end position="992"/>
    </location>
</feature>
<dbReference type="InterPro" id="IPR001683">
    <property type="entry name" value="PX_dom"/>
</dbReference>
<dbReference type="InterPro" id="IPR051866">
    <property type="entry name" value="Intracell_Sig-Traffick_Protein"/>
</dbReference>
<dbReference type="PANTHER" id="PTHR15508">
    <property type="entry name" value="RIBOSOMAL PROTEIN S6 KINASE"/>
    <property type="match status" value="1"/>
</dbReference>
<evidence type="ECO:0000313" key="5">
    <source>
        <dbReference type="Proteomes" id="UP001152759"/>
    </source>
</evidence>
<dbReference type="Gene3D" id="3.30.1520.10">
    <property type="entry name" value="Phox-like domain"/>
    <property type="match status" value="1"/>
</dbReference>
<dbReference type="SMART" id="SM00312">
    <property type="entry name" value="PX"/>
    <property type="match status" value="1"/>
</dbReference>
<dbReference type="Proteomes" id="UP001152759">
    <property type="component" value="Chromosome 1"/>
</dbReference>
<sequence>MSHKNDKWVRRFLVTDPTLHAKQFTIYKVTSVVFPRGMPEAATKVIIWKRYSDFKKLHEEIKVLCKSLKIQNFPRLEKATYFKRFDPSVIESRRKAVLTMLEFIADNSLLFTSDLFTKFLQGNSYLPGNDSGSNDVSSVDSSLPKSSDLDKYPNDSASHCSTDSRCSSAVDNDSAIYSSVLSVDVPFIDSPSDSVSHFKFDAKESPYHPKLSADSLLSNQSVGSVPSPMIFESSRDQKFKFAPSTCSIHEKFEDGLNQFDSDVACRISYRQQDLSRFQIIGILKHLMYVQDRISKQFYLIKGVPKSVDSNNWNKANILPHCTTNMVRLHHAVETDSSLYLILEYVKHVKLWDHLTNYFNQRSQKKETATGPSERQNSLATKSKFNCLLGSPLHSNKFKDSSEFSQKDSYSELIRSYRAESQKISTSLLSIPSKVLNKEQTFNDVLEKKVKHLEYETPLLETGSQEEDNFNKLMKKIDLFMESKERETFSKSTPDITSNLTSSGAKSESEAAVTDGKWLTSSEVSNSFSNKFDSSLISIDSISESLDDASSKYVDQGDSSSKTEVMENNLDFSFSEKISLKETSSRISKCDSHSVSNGYDENDHASAINPDSDIELIKDSCYKVLNKIEAVLNKKTDEHHEDAERSLDPSHSNHAEEITLTETNTDDLIEKAQQLLDSVNETLQQCDKQVNNENSHSTKVTKYTKSIKHHPSFESIFERNAIVDSRSIAASAAIKPVLRSTLSEKGLFEKKRENEHNISSVNAGRKLAQDRSELIFKENNDLTVDLTTIRRETRRKSDDWKTAFSNMEHAALSPQIVMNEDSTFNFNMLFADPVSVTEDKIRLWAAEILIALENLHQRGIVCWDLHPDNILLSHDGKIKLTYFYRHGKVLPIWSSVVLEGYHVAPELLVVPPAPPDESQDWWSYGVLLFHLLSGKSLSSHHPEGFHPHTVVNIPDTVSCSGSSLLSQLLKYDPRERLGSGPRRAEEIKSHSFFNNFKWG</sequence>
<dbReference type="PROSITE" id="PS50011">
    <property type="entry name" value="PROTEIN_KINASE_DOM"/>
    <property type="match status" value="1"/>
</dbReference>
<dbReference type="Pfam" id="PF00787">
    <property type="entry name" value="PX"/>
    <property type="match status" value="1"/>
</dbReference>
<feature type="compositionally biased region" description="Basic and acidic residues" evidence="1">
    <location>
        <begin position="635"/>
        <end position="656"/>
    </location>
</feature>
<evidence type="ECO:0000313" key="4">
    <source>
        <dbReference type="EMBL" id="CAH0382119.1"/>
    </source>
</evidence>
<dbReference type="KEGG" id="btab:109031624"/>
<keyword evidence="5" id="KW-1185">Reference proteome</keyword>
<dbReference type="GO" id="GO:0004672">
    <property type="term" value="F:protein kinase activity"/>
    <property type="evidence" value="ECO:0007669"/>
    <property type="project" value="InterPro"/>
</dbReference>
<accession>A0A9P0A1K3</accession>
<feature type="region of interest" description="Disordered" evidence="1">
    <location>
        <begin position="635"/>
        <end position="659"/>
    </location>
</feature>